<evidence type="ECO:0000256" key="1">
    <source>
        <dbReference type="SAM" id="Phobius"/>
    </source>
</evidence>
<name>A0ABT9UUW4_9FIRM</name>
<dbReference type="SUPFAM" id="SSF46934">
    <property type="entry name" value="UBA-like"/>
    <property type="match status" value="1"/>
</dbReference>
<feature type="transmembrane region" description="Helical" evidence="1">
    <location>
        <begin position="105"/>
        <end position="128"/>
    </location>
</feature>
<dbReference type="CDD" id="cd14360">
    <property type="entry name" value="UBA_NAC_like_bac"/>
    <property type="match status" value="1"/>
</dbReference>
<keyword evidence="4" id="KW-1185">Reference proteome</keyword>
<comment type="caution">
    <text evidence="3">The sequence shown here is derived from an EMBL/GenBank/DDBJ whole genome shotgun (WGS) entry which is preliminary data.</text>
</comment>
<accession>A0ABT9UUW4</accession>
<dbReference type="RefSeq" id="WP_307486514.1">
    <property type="nucleotide sequence ID" value="NZ_JAUSUF010000006.1"/>
</dbReference>
<protein>
    <recommendedName>
        <fullName evidence="2">DUF4342 domain-containing protein</fullName>
    </recommendedName>
</protein>
<dbReference type="Pfam" id="PF14242">
    <property type="entry name" value="DUF4342"/>
    <property type="match status" value="1"/>
</dbReference>
<keyword evidence="1" id="KW-0812">Transmembrane</keyword>
<gene>
    <name evidence="3" type="ORF">J2S18_002049</name>
</gene>
<dbReference type="InterPro" id="IPR009060">
    <property type="entry name" value="UBA-like_sf"/>
</dbReference>
<feature type="domain" description="DUF4342" evidence="2">
    <location>
        <begin position="64"/>
        <end position="138"/>
    </location>
</feature>
<keyword evidence="1" id="KW-0472">Membrane</keyword>
<reference evidence="3 4" key="1">
    <citation type="submission" date="2023-07" db="EMBL/GenBank/DDBJ databases">
        <title>Genomic Encyclopedia of Type Strains, Phase IV (KMG-IV): sequencing the most valuable type-strain genomes for metagenomic binning, comparative biology and taxonomic classification.</title>
        <authorList>
            <person name="Goeker M."/>
        </authorList>
    </citation>
    <scope>NUCLEOTIDE SEQUENCE [LARGE SCALE GENOMIC DNA]</scope>
    <source>
        <strain evidence="3 4">DSM 20694</strain>
    </source>
</reference>
<dbReference type="Gene3D" id="1.10.8.10">
    <property type="entry name" value="DNA helicase RuvA subunit, C-terminal domain"/>
    <property type="match status" value="1"/>
</dbReference>
<sequence>MKEITLEKVDQIRERTGVSYEMAKKALEINDGDLLEALIYIENNVVVPFAEEESSKKCNEDKECKASETIAELKAWLKDIIEKGNVSRIKIKKDDSVLVDVPVNAGIAATVIAVIMPPILAFGVIAAVATKLTIEITKCDGSVEVVNKYIEKAAVEVKGKAQEVAGMVKEKINNKKNDLKNKKTNKQKVYGGDETVYTYTVNFDDKE</sequence>
<evidence type="ECO:0000313" key="3">
    <source>
        <dbReference type="EMBL" id="MDQ0150113.1"/>
    </source>
</evidence>
<keyword evidence="1" id="KW-1133">Transmembrane helix</keyword>
<dbReference type="InterPro" id="IPR025642">
    <property type="entry name" value="DUF4342"/>
</dbReference>
<organism evidence="3 4">
    <name type="scientific">Eubacterium multiforme</name>
    <dbReference type="NCBI Taxonomy" id="83339"/>
    <lineage>
        <taxon>Bacteria</taxon>
        <taxon>Bacillati</taxon>
        <taxon>Bacillota</taxon>
        <taxon>Clostridia</taxon>
        <taxon>Eubacteriales</taxon>
        <taxon>Eubacteriaceae</taxon>
        <taxon>Eubacterium</taxon>
    </lineage>
</organism>
<evidence type="ECO:0000313" key="4">
    <source>
        <dbReference type="Proteomes" id="UP001228504"/>
    </source>
</evidence>
<evidence type="ECO:0000259" key="2">
    <source>
        <dbReference type="Pfam" id="PF14242"/>
    </source>
</evidence>
<dbReference type="Proteomes" id="UP001228504">
    <property type="component" value="Unassembled WGS sequence"/>
</dbReference>
<dbReference type="EMBL" id="JAUSUF010000006">
    <property type="protein sequence ID" value="MDQ0150113.1"/>
    <property type="molecule type" value="Genomic_DNA"/>
</dbReference>
<proteinExistence type="predicted"/>